<feature type="compositionally biased region" description="Basic residues" evidence="6">
    <location>
        <begin position="159"/>
        <end position="168"/>
    </location>
</feature>
<evidence type="ECO:0000256" key="3">
    <source>
        <dbReference type="ARBA" id="ARBA00023163"/>
    </source>
</evidence>
<evidence type="ECO:0000259" key="7">
    <source>
        <dbReference type="PROSITE" id="PS50157"/>
    </source>
</evidence>
<proteinExistence type="predicted"/>
<evidence type="ECO:0000256" key="1">
    <source>
        <dbReference type="ARBA" id="ARBA00004123"/>
    </source>
</evidence>
<dbReference type="Pfam" id="PF07716">
    <property type="entry name" value="bZIP_2"/>
    <property type="match status" value="1"/>
</dbReference>
<comment type="subcellular location">
    <subcellularLocation>
        <location evidence="1">Nucleus</location>
    </subcellularLocation>
</comment>
<feature type="compositionally biased region" description="Polar residues" evidence="6">
    <location>
        <begin position="246"/>
        <end position="255"/>
    </location>
</feature>
<feature type="region of interest" description="Disordered" evidence="6">
    <location>
        <begin position="138"/>
        <end position="172"/>
    </location>
</feature>
<dbReference type="EnsemblMetazoa" id="AALFPA23_007740.R10366">
    <property type="protein sequence ID" value="AALFPA23_007740.P10366"/>
    <property type="gene ID" value="AALFPA23_007740"/>
</dbReference>
<protein>
    <recommendedName>
        <fullName evidence="11">Cyclic AMP-dependent transcription factor ATF-2</fullName>
    </recommendedName>
</protein>
<evidence type="ECO:0000313" key="9">
    <source>
        <dbReference type="EnsemblMetazoa" id="AALFPA23_007740.P10366"/>
    </source>
</evidence>
<dbReference type="PROSITE" id="PS50217">
    <property type="entry name" value="BZIP"/>
    <property type="match status" value="1"/>
</dbReference>
<dbReference type="InterPro" id="IPR046347">
    <property type="entry name" value="bZIP_sf"/>
</dbReference>
<dbReference type="GeneID" id="109432568"/>
<accession>A0ABM1YC09</accession>
<dbReference type="PANTHER" id="PTHR19304">
    <property type="entry name" value="CYCLIC-AMP RESPONSE ELEMENT BINDING PROTEIN"/>
    <property type="match status" value="1"/>
</dbReference>
<dbReference type="Proteomes" id="UP000069940">
    <property type="component" value="Unassembled WGS sequence"/>
</dbReference>
<feature type="domain" description="BZIP" evidence="8">
    <location>
        <begin position="273"/>
        <end position="323"/>
    </location>
</feature>
<dbReference type="PROSITE" id="PS50157">
    <property type="entry name" value="ZINC_FINGER_C2H2_2"/>
    <property type="match status" value="1"/>
</dbReference>
<organism evidence="9 10">
    <name type="scientific">Aedes albopictus</name>
    <name type="common">Asian tiger mosquito</name>
    <name type="synonym">Stegomyia albopicta</name>
    <dbReference type="NCBI Taxonomy" id="7160"/>
    <lineage>
        <taxon>Eukaryota</taxon>
        <taxon>Metazoa</taxon>
        <taxon>Ecdysozoa</taxon>
        <taxon>Arthropoda</taxon>
        <taxon>Hexapoda</taxon>
        <taxon>Insecta</taxon>
        <taxon>Pterygota</taxon>
        <taxon>Neoptera</taxon>
        <taxon>Endopterygota</taxon>
        <taxon>Diptera</taxon>
        <taxon>Nematocera</taxon>
        <taxon>Culicoidea</taxon>
        <taxon>Culicidae</taxon>
        <taxon>Culicinae</taxon>
        <taxon>Aedini</taxon>
        <taxon>Aedes</taxon>
        <taxon>Stegomyia</taxon>
    </lineage>
</organism>
<keyword evidence="5" id="KW-0479">Metal-binding</keyword>
<dbReference type="InterPro" id="IPR004827">
    <property type="entry name" value="bZIP"/>
</dbReference>
<dbReference type="PROSITE" id="PS00028">
    <property type="entry name" value="ZINC_FINGER_C2H2_1"/>
    <property type="match status" value="1"/>
</dbReference>
<feature type="region of interest" description="Disordered" evidence="6">
    <location>
        <begin position="245"/>
        <end position="283"/>
    </location>
</feature>
<evidence type="ECO:0000256" key="5">
    <source>
        <dbReference type="PROSITE-ProRule" id="PRU00042"/>
    </source>
</evidence>
<dbReference type="SUPFAM" id="SSF57667">
    <property type="entry name" value="beta-beta-alpha zinc fingers"/>
    <property type="match status" value="1"/>
</dbReference>
<evidence type="ECO:0000313" key="10">
    <source>
        <dbReference type="Proteomes" id="UP000069940"/>
    </source>
</evidence>
<evidence type="ECO:0008006" key="11">
    <source>
        <dbReference type="Google" id="ProtNLM"/>
    </source>
</evidence>
<evidence type="ECO:0000256" key="6">
    <source>
        <dbReference type="SAM" id="MobiDB-lite"/>
    </source>
</evidence>
<feature type="domain" description="C2H2-type" evidence="7">
    <location>
        <begin position="8"/>
        <end position="32"/>
    </location>
</feature>
<name>A0ABM1YC09_AEDAL</name>
<evidence type="ECO:0000259" key="8">
    <source>
        <dbReference type="PROSITE" id="PS50217"/>
    </source>
</evidence>
<dbReference type="SMART" id="SM00355">
    <property type="entry name" value="ZnF_C2H2"/>
    <property type="match status" value="1"/>
</dbReference>
<keyword evidence="5" id="KW-0863">Zinc-finger</keyword>
<sequence length="424" mass="46913">MDSGERPFPCKLDGCRLSFTTEDHLNAHRKKHDMLLNLELPNKSNLFADQTPTPTRLIGKCEEVGLFDDLQRVNPFEETFRRAVEKSSGSGESSSEKTESSTLGPVGTGDETLHTPHVFPLLERRDSHKLSKLIISRSNSRKDDDAISQTVPIPDNRQSTKRKQKHLHNSSNKKPLVRVLPKATPTTQPVIIISCEKKETLPSIKPSSPLHPVKAKLKKYLARNGHLAETTTGEAKQTTTVRATVVNASSSSSQKVVERDDVPQNKPKERVQEESTDQKHERWKMAAKRYRTRVKQNQDKLHKKTLELEEENLRLKTELARMQHMLSLHKDCSVTRALQVGTIVSTSTGAAGPSSTAKAVLVPMVVGGHQPQQQQQLIVQPGVEVVPCSTPALKPVLPTAGTSGNPVYIILGNINTVSELAKPI</sequence>
<dbReference type="Gene3D" id="3.30.160.60">
    <property type="entry name" value="Classic Zinc Finger"/>
    <property type="match status" value="1"/>
</dbReference>
<reference evidence="10" key="1">
    <citation type="journal article" date="2015" name="Proc. Natl. Acad. Sci. U.S.A.">
        <title>Genome sequence of the Asian Tiger mosquito, Aedes albopictus, reveals insights into its biology, genetics, and evolution.</title>
        <authorList>
            <person name="Chen X.G."/>
            <person name="Jiang X."/>
            <person name="Gu J."/>
            <person name="Xu M."/>
            <person name="Wu Y."/>
            <person name="Deng Y."/>
            <person name="Zhang C."/>
            <person name="Bonizzoni M."/>
            <person name="Dermauw W."/>
            <person name="Vontas J."/>
            <person name="Armbruster P."/>
            <person name="Huang X."/>
            <person name="Yang Y."/>
            <person name="Zhang H."/>
            <person name="He W."/>
            <person name="Peng H."/>
            <person name="Liu Y."/>
            <person name="Wu K."/>
            <person name="Chen J."/>
            <person name="Lirakis M."/>
            <person name="Topalis P."/>
            <person name="Van Leeuwen T."/>
            <person name="Hall A.B."/>
            <person name="Jiang X."/>
            <person name="Thorpe C."/>
            <person name="Mueller R.L."/>
            <person name="Sun C."/>
            <person name="Waterhouse R.M."/>
            <person name="Yan G."/>
            <person name="Tu Z.J."/>
            <person name="Fang X."/>
            <person name="James A.A."/>
        </authorList>
    </citation>
    <scope>NUCLEOTIDE SEQUENCE [LARGE SCALE GENOMIC DNA]</scope>
    <source>
        <strain evidence="10">Foshan</strain>
    </source>
</reference>
<feature type="region of interest" description="Disordered" evidence="6">
    <location>
        <begin position="83"/>
        <end position="114"/>
    </location>
</feature>
<feature type="compositionally biased region" description="Basic and acidic residues" evidence="6">
    <location>
        <begin position="256"/>
        <end position="283"/>
    </location>
</feature>
<keyword evidence="5" id="KW-0862">Zinc</keyword>
<evidence type="ECO:0000256" key="2">
    <source>
        <dbReference type="ARBA" id="ARBA00023015"/>
    </source>
</evidence>
<evidence type="ECO:0000256" key="4">
    <source>
        <dbReference type="ARBA" id="ARBA00023242"/>
    </source>
</evidence>
<keyword evidence="10" id="KW-1185">Reference proteome</keyword>
<dbReference type="RefSeq" id="XP_019564457.2">
    <property type="nucleotide sequence ID" value="XM_019708912.3"/>
</dbReference>
<dbReference type="SUPFAM" id="SSF57959">
    <property type="entry name" value="Leucine zipper domain"/>
    <property type="match status" value="1"/>
</dbReference>
<dbReference type="InterPro" id="IPR013087">
    <property type="entry name" value="Znf_C2H2_type"/>
</dbReference>
<keyword evidence="2" id="KW-0805">Transcription regulation</keyword>
<reference evidence="9" key="2">
    <citation type="submission" date="2025-05" db="UniProtKB">
        <authorList>
            <consortium name="EnsemblMetazoa"/>
        </authorList>
    </citation>
    <scope>IDENTIFICATION</scope>
    <source>
        <strain evidence="9">Foshan</strain>
    </source>
</reference>
<dbReference type="InterPro" id="IPR051027">
    <property type="entry name" value="bZIP_transcription_factors"/>
</dbReference>
<keyword evidence="4" id="KW-0539">Nucleus</keyword>
<dbReference type="Gene3D" id="1.20.5.170">
    <property type="match status" value="1"/>
</dbReference>
<keyword evidence="3" id="KW-0804">Transcription</keyword>
<dbReference type="InterPro" id="IPR036236">
    <property type="entry name" value="Znf_C2H2_sf"/>
</dbReference>